<feature type="region of interest" description="Disordered" evidence="1">
    <location>
        <begin position="87"/>
        <end position="125"/>
    </location>
</feature>
<feature type="compositionally biased region" description="Basic and acidic residues" evidence="1">
    <location>
        <begin position="96"/>
        <end position="105"/>
    </location>
</feature>
<feature type="region of interest" description="Disordered" evidence="1">
    <location>
        <begin position="35"/>
        <end position="60"/>
    </location>
</feature>
<dbReference type="EMBL" id="JAWWNJ010000070">
    <property type="protein sequence ID" value="KAK7007686.1"/>
    <property type="molecule type" value="Genomic_DNA"/>
</dbReference>
<reference evidence="2 3" key="1">
    <citation type="journal article" date="2024" name="J Genomics">
        <title>Draft genome sequencing and assembly of Favolaschia claudopus CIRM-BRFM 2984 isolated from oak limbs.</title>
        <authorList>
            <person name="Navarro D."/>
            <person name="Drula E."/>
            <person name="Chaduli D."/>
            <person name="Cazenave R."/>
            <person name="Ahrendt S."/>
            <person name="Wang J."/>
            <person name="Lipzen A."/>
            <person name="Daum C."/>
            <person name="Barry K."/>
            <person name="Grigoriev I.V."/>
            <person name="Favel A."/>
            <person name="Rosso M.N."/>
            <person name="Martin F."/>
        </authorList>
    </citation>
    <scope>NUCLEOTIDE SEQUENCE [LARGE SCALE GENOMIC DNA]</scope>
    <source>
        <strain evidence="2 3">CIRM-BRFM 2984</strain>
    </source>
</reference>
<proteinExistence type="predicted"/>
<evidence type="ECO:0000256" key="1">
    <source>
        <dbReference type="SAM" id="MobiDB-lite"/>
    </source>
</evidence>
<accession>A0AAW0AFV4</accession>
<keyword evidence="3" id="KW-1185">Reference proteome</keyword>
<dbReference type="AlphaFoldDB" id="A0AAW0AFV4"/>
<sequence length="232" mass="25823">MSPSENVGQPDRAASNFLELFLKVPTGLTFGQFGELDLARGPTAPLPPPRPTPGDPPTSNAIELVATSGPLRHANGVIAIVPRHCGQSQRWVRRRKPEEDRDEPAVNRSIKRQAANIPPGPTTPAVKKVLTQKMGEPIPNKSYAQPQEMEIAKIELAVSVTIHSFSSTASDRNQPSQRQTTEQMRLMWRKGSEVRDGMMSQMAVARGDDDGQDRADDKKILEFRQNKGRWWW</sequence>
<feature type="compositionally biased region" description="Pro residues" evidence="1">
    <location>
        <begin position="44"/>
        <end position="56"/>
    </location>
</feature>
<protein>
    <submittedName>
        <fullName evidence="2">Uncharacterized protein</fullName>
    </submittedName>
</protein>
<name>A0AAW0AFV4_9AGAR</name>
<gene>
    <name evidence="2" type="ORF">R3P38DRAFT_2792508</name>
</gene>
<comment type="caution">
    <text evidence="2">The sequence shown here is derived from an EMBL/GenBank/DDBJ whole genome shotgun (WGS) entry which is preliminary data.</text>
</comment>
<evidence type="ECO:0000313" key="3">
    <source>
        <dbReference type="Proteomes" id="UP001362999"/>
    </source>
</evidence>
<dbReference type="Proteomes" id="UP001362999">
    <property type="component" value="Unassembled WGS sequence"/>
</dbReference>
<evidence type="ECO:0000313" key="2">
    <source>
        <dbReference type="EMBL" id="KAK7007686.1"/>
    </source>
</evidence>
<organism evidence="2 3">
    <name type="scientific">Favolaschia claudopus</name>
    <dbReference type="NCBI Taxonomy" id="2862362"/>
    <lineage>
        <taxon>Eukaryota</taxon>
        <taxon>Fungi</taxon>
        <taxon>Dikarya</taxon>
        <taxon>Basidiomycota</taxon>
        <taxon>Agaricomycotina</taxon>
        <taxon>Agaricomycetes</taxon>
        <taxon>Agaricomycetidae</taxon>
        <taxon>Agaricales</taxon>
        <taxon>Marasmiineae</taxon>
        <taxon>Mycenaceae</taxon>
        <taxon>Favolaschia</taxon>
    </lineage>
</organism>